<dbReference type="Proteomes" id="UP001217089">
    <property type="component" value="Unassembled WGS sequence"/>
</dbReference>
<name>A0ABQ9G061_TEGGR</name>
<keyword evidence="3" id="KW-1185">Reference proteome</keyword>
<organism evidence="2 3">
    <name type="scientific">Tegillarca granosa</name>
    <name type="common">Malaysian cockle</name>
    <name type="synonym">Anadara granosa</name>
    <dbReference type="NCBI Taxonomy" id="220873"/>
    <lineage>
        <taxon>Eukaryota</taxon>
        <taxon>Metazoa</taxon>
        <taxon>Spiralia</taxon>
        <taxon>Lophotrochozoa</taxon>
        <taxon>Mollusca</taxon>
        <taxon>Bivalvia</taxon>
        <taxon>Autobranchia</taxon>
        <taxon>Pteriomorphia</taxon>
        <taxon>Arcoida</taxon>
        <taxon>Arcoidea</taxon>
        <taxon>Arcidae</taxon>
        <taxon>Tegillarca</taxon>
    </lineage>
</organism>
<feature type="non-terminal residue" evidence="2">
    <location>
        <position position="211"/>
    </location>
</feature>
<evidence type="ECO:0000313" key="2">
    <source>
        <dbReference type="EMBL" id="KAJ8321910.1"/>
    </source>
</evidence>
<keyword evidence="1" id="KW-0812">Transmembrane</keyword>
<evidence type="ECO:0000313" key="3">
    <source>
        <dbReference type="Proteomes" id="UP001217089"/>
    </source>
</evidence>
<keyword evidence="1" id="KW-1133">Transmembrane helix</keyword>
<evidence type="ECO:0000256" key="1">
    <source>
        <dbReference type="SAM" id="Phobius"/>
    </source>
</evidence>
<dbReference type="EMBL" id="JARBDR010000018">
    <property type="protein sequence ID" value="KAJ8321910.1"/>
    <property type="molecule type" value="Genomic_DNA"/>
</dbReference>
<feature type="transmembrane region" description="Helical" evidence="1">
    <location>
        <begin position="36"/>
        <end position="54"/>
    </location>
</feature>
<protein>
    <submittedName>
        <fullName evidence="2">Uncharacterized protein</fullName>
    </submittedName>
</protein>
<feature type="transmembrane region" description="Helical" evidence="1">
    <location>
        <begin position="61"/>
        <end position="81"/>
    </location>
</feature>
<accession>A0ABQ9G061</accession>
<sequence length="211" mass="23969">MWICIHILSTGALHIYTKITRGRLKLSSYEKLYCNYVYSVILLAPSSYLIGDALEAIRFPYLYFSEFYMGCVLSGIFGVFLNLKTIRLQEVDTDVVDFTKLYGFAKIVTSMMSLFVFNMTLTTNHALCLMVNHLAGLVCEDTIPTTAVIRNADRIPTTAVIRNADCIPTTAGIHKADREINKYPVKYNVLYNDYIRDTDDNSVNDDNKNLQ</sequence>
<keyword evidence="1" id="KW-0472">Membrane</keyword>
<gene>
    <name evidence="2" type="ORF">KUTeg_000381</name>
</gene>
<reference evidence="2 3" key="1">
    <citation type="submission" date="2022-12" db="EMBL/GenBank/DDBJ databases">
        <title>Chromosome-level genome of Tegillarca granosa.</title>
        <authorList>
            <person name="Kim J."/>
        </authorList>
    </citation>
    <scope>NUCLEOTIDE SEQUENCE [LARGE SCALE GENOMIC DNA]</scope>
    <source>
        <strain evidence="2">Teg-2019</strain>
        <tissue evidence="2">Adductor muscle</tissue>
    </source>
</reference>
<comment type="caution">
    <text evidence="2">The sequence shown here is derived from an EMBL/GenBank/DDBJ whole genome shotgun (WGS) entry which is preliminary data.</text>
</comment>
<proteinExistence type="predicted"/>
<feature type="transmembrane region" description="Helical" evidence="1">
    <location>
        <begin position="101"/>
        <end position="121"/>
    </location>
</feature>